<dbReference type="Proteomes" id="UP000011543">
    <property type="component" value="Unassembled WGS sequence"/>
</dbReference>
<evidence type="ECO:0000313" key="2">
    <source>
        <dbReference type="Proteomes" id="UP000011543"/>
    </source>
</evidence>
<dbReference type="AlphaFoldDB" id="L9V1J5"/>
<proteinExistence type="predicted"/>
<protein>
    <submittedName>
        <fullName evidence="1">Uncharacterized protein</fullName>
    </submittedName>
</protein>
<name>L9V1J5_NATMM</name>
<dbReference type="PANTHER" id="PTHR33608">
    <property type="entry name" value="BLL2464 PROTEIN"/>
    <property type="match status" value="1"/>
</dbReference>
<reference evidence="1 2" key="1">
    <citation type="journal article" date="2014" name="PLoS Genet.">
        <title>Phylogenetically driven sequencing of extremely halophilic archaea reveals strategies for static and dynamic osmo-response.</title>
        <authorList>
            <person name="Becker E.A."/>
            <person name="Seitzer P.M."/>
            <person name="Tritt A."/>
            <person name="Larsen D."/>
            <person name="Krusor M."/>
            <person name="Yao A.I."/>
            <person name="Wu D."/>
            <person name="Madern D."/>
            <person name="Eisen J.A."/>
            <person name="Darling A.E."/>
            <person name="Facciotti M.T."/>
        </authorList>
    </citation>
    <scope>NUCLEOTIDE SEQUENCE [LARGE SCALE GENOMIC DNA]</scope>
    <source>
        <strain evidence="2">ATCC 43099 / DSM 3394 / CCM 3739 / CIP 104546 / IAM 13178 / JCM 8861 / NBRC 102185 / NCIMB 2190 / MS3</strain>
    </source>
</reference>
<sequence length="171" mass="18459">MAYEVAAARAVLDTIEKRDESVGIAVLGQEFEWIPTGSGSHHVATVRRALEFEADGFVPIDPPTSERGSEATPFDEQVRTVETHLVGGAAVILCSPLLDDKPLTAARTLESAGCSVTVLSPDVTTDRSLGSELARLQRDNRINSLRRTGTGVIDWQPDHSLEAAIQRGLRQ</sequence>
<gene>
    <name evidence="1" type="ORF">C500_07583</name>
</gene>
<dbReference type="EMBL" id="AOHS01000029">
    <property type="protein sequence ID" value="ELY30881.1"/>
    <property type="molecule type" value="Genomic_DNA"/>
</dbReference>
<dbReference type="PATRIC" id="fig|547559.17.peg.1483"/>
<accession>L9V1J5</accession>
<evidence type="ECO:0000313" key="1">
    <source>
        <dbReference type="EMBL" id="ELY30881.1"/>
    </source>
</evidence>
<organism evidence="1 2">
    <name type="scientific">Natrialba magadii (strain ATCC 43099 / DSM 3394 / CCM 3739 / CIP 104546 / IAM 13178 / JCM 8861 / NBRC 102185 / NCIMB 2190 / MS3)</name>
    <name type="common">Natronobacterium magadii</name>
    <dbReference type="NCBI Taxonomy" id="547559"/>
    <lineage>
        <taxon>Archaea</taxon>
        <taxon>Methanobacteriati</taxon>
        <taxon>Methanobacteriota</taxon>
        <taxon>Stenosarchaea group</taxon>
        <taxon>Halobacteria</taxon>
        <taxon>Halobacteriales</taxon>
        <taxon>Natrialbaceae</taxon>
        <taxon>Natrialba</taxon>
    </lineage>
</organism>
<comment type="caution">
    <text evidence="1">The sequence shown here is derived from an EMBL/GenBank/DDBJ whole genome shotgun (WGS) entry which is preliminary data.</text>
</comment>
<dbReference type="PANTHER" id="PTHR33608:SF6">
    <property type="entry name" value="BLL2464 PROTEIN"/>
    <property type="match status" value="1"/>
</dbReference>